<gene>
    <name evidence="2" type="ORF">LSAT_V11C800429340</name>
</gene>
<organism evidence="2 3">
    <name type="scientific">Lactuca sativa</name>
    <name type="common">Garden lettuce</name>
    <dbReference type="NCBI Taxonomy" id="4236"/>
    <lineage>
        <taxon>Eukaryota</taxon>
        <taxon>Viridiplantae</taxon>
        <taxon>Streptophyta</taxon>
        <taxon>Embryophyta</taxon>
        <taxon>Tracheophyta</taxon>
        <taxon>Spermatophyta</taxon>
        <taxon>Magnoliopsida</taxon>
        <taxon>eudicotyledons</taxon>
        <taxon>Gunneridae</taxon>
        <taxon>Pentapetalae</taxon>
        <taxon>asterids</taxon>
        <taxon>campanulids</taxon>
        <taxon>Asterales</taxon>
        <taxon>Asteraceae</taxon>
        <taxon>Cichorioideae</taxon>
        <taxon>Cichorieae</taxon>
        <taxon>Lactucinae</taxon>
        <taxon>Lactuca</taxon>
    </lineage>
</organism>
<name>A0A9R1ULK0_LACSA</name>
<protein>
    <recommendedName>
        <fullName evidence="1">Reverse transcriptase Ty1/copia-type domain-containing protein</fullName>
    </recommendedName>
</protein>
<keyword evidence="3" id="KW-1185">Reference proteome</keyword>
<dbReference type="CDD" id="cd09272">
    <property type="entry name" value="RNase_HI_RT_Ty1"/>
    <property type="match status" value="1"/>
</dbReference>
<evidence type="ECO:0000259" key="1">
    <source>
        <dbReference type="Pfam" id="PF07727"/>
    </source>
</evidence>
<dbReference type="PANTHER" id="PTHR11439">
    <property type="entry name" value="GAG-POL-RELATED RETROTRANSPOSON"/>
    <property type="match status" value="1"/>
</dbReference>
<dbReference type="Pfam" id="PF07727">
    <property type="entry name" value="RVT_2"/>
    <property type="match status" value="1"/>
</dbReference>
<dbReference type="PANTHER" id="PTHR11439:SF508">
    <property type="entry name" value="RNA-DIRECTED DNA POLYMERASE"/>
    <property type="match status" value="1"/>
</dbReference>
<dbReference type="AlphaFoldDB" id="A0A9R1ULK0"/>
<comment type="caution">
    <text evidence="2">The sequence shown here is derived from an EMBL/GenBank/DDBJ whole genome shotgun (WGS) entry which is preliminary data.</text>
</comment>
<dbReference type="InterPro" id="IPR013103">
    <property type="entry name" value="RVT_2"/>
</dbReference>
<evidence type="ECO:0000313" key="3">
    <source>
        <dbReference type="Proteomes" id="UP000235145"/>
    </source>
</evidence>
<dbReference type="EMBL" id="NBSK02000008">
    <property type="protein sequence ID" value="KAJ0189650.1"/>
    <property type="molecule type" value="Genomic_DNA"/>
</dbReference>
<reference evidence="2 3" key="1">
    <citation type="journal article" date="2017" name="Nat. Commun.">
        <title>Genome assembly with in vitro proximity ligation data and whole-genome triplication in lettuce.</title>
        <authorList>
            <person name="Reyes-Chin-Wo S."/>
            <person name="Wang Z."/>
            <person name="Yang X."/>
            <person name="Kozik A."/>
            <person name="Arikit S."/>
            <person name="Song C."/>
            <person name="Xia L."/>
            <person name="Froenicke L."/>
            <person name="Lavelle D.O."/>
            <person name="Truco M.J."/>
            <person name="Xia R."/>
            <person name="Zhu S."/>
            <person name="Xu C."/>
            <person name="Xu H."/>
            <person name="Xu X."/>
            <person name="Cox K."/>
            <person name="Korf I."/>
            <person name="Meyers B.C."/>
            <person name="Michelmore R.W."/>
        </authorList>
    </citation>
    <scope>NUCLEOTIDE SEQUENCE [LARGE SCALE GENOMIC DNA]</scope>
    <source>
        <strain evidence="3">cv. Salinas</strain>
        <tissue evidence="2">Seedlings</tissue>
    </source>
</reference>
<evidence type="ECO:0000313" key="2">
    <source>
        <dbReference type="EMBL" id="KAJ0189650.1"/>
    </source>
</evidence>
<feature type="domain" description="Reverse transcriptase Ty1/copia-type" evidence="1">
    <location>
        <begin position="51"/>
        <end position="118"/>
    </location>
</feature>
<dbReference type="Proteomes" id="UP000235145">
    <property type="component" value="Unassembled WGS sequence"/>
</dbReference>
<proteinExistence type="predicted"/>
<sequence>MGRGVKFYESIFPFKLKSTNNVDIPSYEQQYPIPWMRRVLVRLPTRLVSTGDTRVCKLNKYLYGLKYASRKWNEKLCFALFCYAFRQSINDYSFIVKFENDIIIVFLLCVEDIILTIDIEHGICLSQWKYCLELLHEFGMLGYKPIKTPLEVKFVPSRVCGENKDVLLENITNFKNNWSIFYLTVTHQNISYSVQILSQFMQKNSKKQSAVSRSSIEFEYKALGSITCEIFWVLKILYDFGLKNLVLVNVFYDNDYAIKLAQNPVFHDKTKHFEDDVHFCYTRLLFWPLYGVYLDGTLGEEEGVGDAWKLKASLDLEVLHPHTSLKGTSDK</sequence>
<accession>A0A9R1ULK0</accession>